<name>A0ABU9RHX1_9BURK</name>
<organism evidence="1 2">
    <name type="scientific">Paraburkholderia ferrariae</name>
    <dbReference type="NCBI Taxonomy" id="386056"/>
    <lineage>
        <taxon>Bacteria</taxon>
        <taxon>Pseudomonadati</taxon>
        <taxon>Pseudomonadota</taxon>
        <taxon>Betaproteobacteria</taxon>
        <taxon>Burkholderiales</taxon>
        <taxon>Burkholderiaceae</taxon>
        <taxon>Paraburkholderia</taxon>
    </lineage>
</organism>
<keyword evidence="2" id="KW-1185">Reference proteome</keyword>
<dbReference type="Proteomes" id="UP001489897">
    <property type="component" value="Unassembled WGS sequence"/>
</dbReference>
<evidence type="ECO:0000313" key="2">
    <source>
        <dbReference type="Proteomes" id="UP001489897"/>
    </source>
</evidence>
<gene>
    <name evidence="1" type="ORF">VSR73_00960</name>
</gene>
<protein>
    <submittedName>
        <fullName evidence="1">Uncharacterized protein</fullName>
    </submittedName>
</protein>
<comment type="caution">
    <text evidence="1">The sequence shown here is derived from an EMBL/GenBank/DDBJ whole genome shotgun (WGS) entry which is preliminary data.</text>
</comment>
<evidence type="ECO:0000313" key="1">
    <source>
        <dbReference type="EMBL" id="MEM5419644.1"/>
    </source>
</evidence>
<sequence length="63" mass="6697">MKNAISAQPVRRAGPIDNGLIGEITRDALRRAALAPTYMEALDITGAALIAVAMVSRMEVHHA</sequence>
<accession>A0ABU9RHX1</accession>
<dbReference type="RefSeq" id="WP_342945508.1">
    <property type="nucleotide sequence ID" value="NZ_JAYMRV010000001.1"/>
</dbReference>
<dbReference type="EMBL" id="JAYMRV010000001">
    <property type="protein sequence ID" value="MEM5419644.1"/>
    <property type="molecule type" value="Genomic_DNA"/>
</dbReference>
<proteinExistence type="predicted"/>
<reference evidence="1 2" key="1">
    <citation type="submission" date="2024-01" db="EMBL/GenBank/DDBJ databases">
        <title>The diversity of rhizobia nodulating Mimosa spp. in eleven states of Brazil covering several biomes is determined by host plant, location, and edaphic factors.</title>
        <authorList>
            <person name="Rouws L."/>
            <person name="Barauna A."/>
            <person name="Beukes C."/>
            <person name="De Faria S.M."/>
            <person name="Gross E."/>
            <person name="Dos Reis Junior F.B."/>
            <person name="Simon M."/>
            <person name="Maluk M."/>
            <person name="Odee D.W."/>
            <person name="Kenicer G."/>
            <person name="Young J.P.W."/>
            <person name="Reis V.M."/>
            <person name="Zilli J."/>
            <person name="James E.K."/>
        </authorList>
    </citation>
    <scope>NUCLEOTIDE SEQUENCE [LARGE SCALE GENOMIC DNA]</scope>
    <source>
        <strain evidence="1 2">JPY167</strain>
    </source>
</reference>